<evidence type="ECO:0000256" key="1">
    <source>
        <dbReference type="SAM" id="SignalP"/>
    </source>
</evidence>
<keyword evidence="3" id="KW-1185">Reference proteome</keyword>
<keyword evidence="1" id="KW-0732">Signal</keyword>
<gene>
    <name evidence="2" type="ORF">KUV50_17800</name>
</gene>
<dbReference type="EMBL" id="JAHVHU010000021">
    <property type="protein sequence ID" value="MBY5960010.1"/>
    <property type="molecule type" value="Genomic_DNA"/>
</dbReference>
<evidence type="ECO:0000313" key="3">
    <source>
        <dbReference type="Proteomes" id="UP000753961"/>
    </source>
</evidence>
<feature type="chain" id="PRO_5036707569" evidence="1">
    <location>
        <begin position="21"/>
        <end position="46"/>
    </location>
</feature>
<comment type="caution">
    <text evidence="2">The sequence shown here is derived from an EMBL/GenBank/DDBJ whole genome shotgun (WGS) entry which is preliminary data.</text>
</comment>
<reference evidence="2" key="1">
    <citation type="submission" date="2021-06" db="EMBL/GenBank/DDBJ databases">
        <title>44 bacteria genomes isolated from Dapeng, Shenzhen.</title>
        <authorList>
            <person name="Zheng W."/>
            <person name="Yu S."/>
            <person name="Huang Y."/>
        </authorList>
    </citation>
    <scope>NUCLEOTIDE SEQUENCE</scope>
    <source>
        <strain evidence="2">DP5N28-2</strain>
    </source>
</reference>
<protein>
    <submittedName>
        <fullName evidence="2">Uncharacterized protein</fullName>
    </submittedName>
</protein>
<feature type="signal peptide" evidence="1">
    <location>
        <begin position="1"/>
        <end position="20"/>
    </location>
</feature>
<accession>A0A953HXH1</accession>
<proteinExistence type="predicted"/>
<sequence length="46" mass="5093">MSWSYLVLAALVLFPASSRAAMLAVASGTLVVAWPRIRNSSYWQHN</sequence>
<organism evidence="2 3">
    <name type="scientific">Membranihabitans marinus</name>
    <dbReference type="NCBI Taxonomy" id="1227546"/>
    <lineage>
        <taxon>Bacteria</taxon>
        <taxon>Pseudomonadati</taxon>
        <taxon>Bacteroidota</taxon>
        <taxon>Saprospiria</taxon>
        <taxon>Saprospirales</taxon>
        <taxon>Saprospiraceae</taxon>
        <taxon>Membranihabitans</taxon>
    </lineage>
</organism>
<name>A0A953HXH1_9BACT</name>
<dbReference type="Proteomes" id="UP000753961">
    <property type="component" value="Unassembled WGS sequence"/>
</dbReference>
<dbReference type="RefSeq" id="WP_222581550.1">
    <property type="nucleotide sequence ID" value="NZ_JAHVHU010000021.1"/>
</dbReference>
<dbReference type="AlphaFoldDB" id="A0A953HXH1"/>
<evidence type="ECO:0000313" key="2">
    <source>
        <dbReference type="EMBL" id="MBY5960010.1"/>
    </source>
</evidence>